<dbReference type="PANTHER" id="PTHR43808:SF32">
    <property type="entry name" value="ARGE_DAPE-RELATED DEACYLASE"/>
    <property type="match status" value="1"/>
</dbReference>
<sequence>MDTVGSYIERQRAALVGLLANLVRTPSPNPPGDTRAVADLITARLRESAVDFQVLADEPRKPNIIARIGRGRPELLFTSHMDTAPAGNRRAWRHDPFAAEIVGVRMYGRGAADAKASLVAMLAAIGALVEVLPLQCSRP</sequence>
<evidence type="ECO:0000256" key="2">
    <source>
        <dbReference type="ARBA" id="ARBA00022833"/>
    </source>
</evidence>
<dbReference type="AlphaFoldDB" id="A0A537KNA0"/>
<dbReference type="InterPro" id="IPR050072">
    <property type="entry name" value="Peptidase_M20A"/>
</dbReference>
<protein>
    <submittedName>
        <fullName evidence="3">M20 family metallopeptidase</fullName>
    </submittedName>
</protein>
<proteinExistence type="predicted"/>
<dbReference type="Proteomes" id="UP000319353">
    <property type="component" value="Unassembled WGS sequence"/>
</dbReference>
<dbReference type="Gene3D" id="3.40.630.10">
    <property type="entry name" value="Zn peptidases"/>
    <property type="match status" value="1"/>
</dbReference>
<dbReference type="SUPFAM" id="SSF53187">
    <property type="entry name" value="Zn-dependent exopeptidases"/>
    <property type="match status" value="1"/>
</dbReference>
<dbReference type="InterPro" id="IPR002933">
    <property type="entry name" value="Peptidase_M20"/>
</dbReference>
<comment type="caution">
    <text evidence="3">The sequence shown here is derived from an EMBL/GenBank/DDBJ whole genome shotgun (WGS) entry which is preliminary data.</text>
</comment>
<dbReference type="PANTHER" id="PTHR43808">
    <property type="entry name" value="ACETYLORNITHINE DEACETYLASE"/>
    <property type="match status" value="1"/>
</dbReference>
<evidence type="ECO:0000313" key="3">
    <source>
        <dbReference type="EMBL" id="TMI97247.1"/>
    </source>
</evidence>
<keyword evidence="1" id="KW-0378">Hydrolase</keyword>
<organism evidence="3 4">
    <name type="scientific">Candidatus Segetimicrobium genomatis</name>
    <dbReference type="NCBI Taxonomy" id="2569760"/>
    <lineage>
        <taxon>Bacteria</taxon>
        <taxon>Bacillati</taxon>
        <taxon>Candidatus Sysuimicrobiota</taxon>
        <taxon>Candidatus Sysuimicrobiia</taxon>
        <taxon>Candidatus Sysuimicrobiales</taxon>
        <taxon>Candidatus Segetimicrobiaceae</taxon>
        <taxon>Candidatus Segetimicrobium</taxon>
    </lineage>
</organism>
<gene>
    <name evidence="3" type="ORF">E6H01_13355</name>
</gene>
<reference evidence="3 4" key="1">
    <citation type="journal article" date="2019" name="Nat. Microbiol.">
        <title>Mediterranean grassland soil C-N compound turnover is dependent on rainfall and depth, and is mediated by genomically divergent microorganisms.</title>
        <authorList>
            <person name="Diamond S."/>
            <person name="Andeer P.F."/>
            <person name="Li Z."/>
            <person name="Crits-Christoph A."/>
            <person name="Burstein D."/>
            <person name="Anantharaman K."/>
            <person name="Lane K.R."/>
            <person name="Thomas B.C."/>
            <person name="Pan C."/>
            <person name="Northen T.R."/>
            <person name="Banfield J.F."/>
        </authorList>
    </citation>
    <scope>NUCLEOTIDE SEQUENCE [LARGE SCALE GENOMIC DNA]</scope>
    <source>
        <strain evidence="3">NP_4</strain>
    </source>
</reference>
<dbReference type="Pfam" id="PF01546">
    <property type="entry name" value="Peptidase_M20"/>
    <property type="match status" value="1"/>
</dbReference>
<dbReference type="GO" id="GO:0016787">
    <property type="term" value="F:hydrolase activity"/>
    <property type="evidence" value="ECO:0007669"/>
    <property type="project" value="UniProtKB-KW"/>
</dbReference>
<dbReference type="EMBL" id="VBAL01000219">
    <property type="protein sequence ID" value="TMI97247.1"/>
    <property type="molecule type" value="Genomic_DNA"/>
</dbReference>
<dbReference type="InterPro" id="IPR001261">
    <property type="entry name" value="ArgE/DapE_CS"/>
</dbReference>
<dbReference type="PROSITE" id="PS00758">
    <property type="entry name" value="ARGE_DAPE_CPG2_1"/>
    <property type="match status" value="1"/>
</dbReference>
<name>A0A537KNA0_9BACT</name>
<accession>A0A537KNA0</accession>
<evidence type="ECO:0000313" key="4">
    <source>
        <dbReference type="Proteomes" id="UP000319353"/>
    </source>
</evidence>
<evidence type="ECO:0000256" key="1">
    <source>
        <dbReference type="ARBA" id="ARBA00022801"/>
    </source>
</evidence>
<keyword evidence="2" id="KW-0862">Zinc</keyword>